<name>A0A0V1Q623_9ASCO</name>
<dbReference type="GO" id="GO:0045259">
    <property type="term" value="C:proton-transporting ATP synthase complex"/>
    <property type="evidence" value="ECO:0007669"/>
    <property type="project" value="InterPro"/>
</dbReference>
<gene>
    <name evidence="2" type="ORF">AC631_00356</name>
</gene>
<dbReference type="Gene3D" id="1.10.1620.20">
    <property type="entry name" value="ATP synthase, F1 complex, epsilon subunit superfamily, mitochondrial"/>
    <property type="match status" value="1"/>
</dbReference>
<dbReference type="OrthoDB" id="269124at2759"/>
<comment type="similarity">
    <text evidence="1">Belongs to the eukaryotic ATPase epsilon family.</text>
</comment>
<reference evidence="2 3" key="1">
    <citation type="submission" date="2015-11" db="EMBL/GenBank/DDBJ databases">
        <title>The genome of Debaryomyces fabryi.</title>
        <authorList>
            <person name="Tafer H."/>
            <person name="Lopandic K."/>
        </authorList>
    </citation>
    <scope>NUCLEOTIDE SEQUENCE [LARGE SCALE GENOMIC DNA]</scope>
    <source>
        <strain evidence="2 3">CBS 789</strain>
    </source>
</reference>
<evidence type="ECO:0000313" key="2">
    <source>
        <dbReference type="EMBL" id="KSA03901.1"/>
    </source>
</evidence>
<dbReference type="Pfam" id="PF04627">
    <property type="entry name" value="ATP-synt_Eps"/>
    <property type="match status" value="1"/>
</dbReference>
<accession>A0A0V1Q623</accession>
<proteinExistence type="inferred from homology"/>
<protein>
    <recommendedName>
        <fullName evidence="4">ATP synthase subunit epsilon, mitochondrial</fullName>
    </recommendedName>
</protein>
<evidence type="ECO:0000313" key="3">
    <source>
        <dbReference type="Proteomes" id="UP000054251"/>
    </source>
</evidence>
<dbReference type="RefSeq" id="XP_015470003.1">
    <property type="nucleotide sequence ID" value="XM_015609186.1"/>
</dbReference>
<dbReference type="InterPro" id="IPR006721">
    <property type="entry name" value="ATP_synth_F1_esu_mt"/>
</dbReference>
<dbReference type="InterPro" id="IPR036742">
    <property type="entry name" value="ATP_synth_F1_esu_sf_mt"/>
</dbReference>
<dbReference type="Proteomes" id="UP000054251">
    <property type="component" value="Unassembled WGS sequence"/>
</dbReference>
<dbReference type="CDD" id="cd12153">
    <property type="entry name" value="F1-ATPase_epsilon"/>
    <property type="match status" value="1"/>
</dbReference>
<sequence length="60" mass="6499">MSAYKQAGISLNRALALSAKAVRSALKPEFKVAAERRGLTEVKAIKIENGQQLEAKSLDK</sequence>
<evidence type="ECO:0008006" key="4">
    <source>
        <dbReference type="Google" id="ProtNLM"/>
    </source>
</evidence>
<dbReference type="GeneID" id="26837365"/>
<dbReference type="GO" id="GO:0046933">
    <property type="term" value="F:proton-transporting ATP synthase activity, rotational mechanism"/>
    <property type="evidence" value="ECO:0007669"/>
    <property type="project" value="InterPro"/>
</dbReference>
<dbReference type="SUPFAM" id="SSF48690">
    <property type="entry name" value="Epsilon subunit of mitochondrial F1F0-ATP synthase"/>
    <property type="match status" value="1"/>
</dbReference>
<organism evidence="2 3">
    <name type="scientific">Debaryomyces fabryi</name>
    <dbReference type="NCBI Taxonomy" id="58627"/>
    <lineage>
        <taxon>Eukaryota</taxon>
        <taxon>Fungi</taxon>
        <taxon>Dikarya</taxon>
        <taxon>Ascomycota</taxon>
        <taxon>Saccharomycotina</taxon>
        <taxon>Pichiomycetes</taxon>
        <taxon>Debaryomycetaceae</taxon>
        <taxon>Debaryomyces</taxon>
    </lineage>
</organism>
<dbReference type="EMBL" id="LMYN01000004">
    <property type="protein sequence ID" value="KSA03901.1"/>
    <property type="molecule type" value="Genomic_DNA"/>
</dbReference>
<evidence type="ECO:0000256" key="1">
    <source>
        <dbReference type="ARBA" id="ARBA00009502"/>
    </source>
</evidence>
<keyword evidence="3" id="KW-1185">Reference proteome</keyword>
<dbReference type="GO" id="GO:0005743">
    <property type="term" value="C:mitochondrial inner membrane"/>
    <property type="evidence" value="ECO:0007669"/>
    <property type="project" value="InterPro"/>
</dbReference>
<comment type="caution">
    <text evidence="2">The sequence shown here is derived from an EMBL/GenBank/DDBJ whole genome shotgun (WGS) entry which is preliminary data.</text>
</comment>
<dbReference type="AlphaFoldDB" id="A0A0V1Q623"/>